<feature type="non-terminal residue" evidence="1">
    <location>
        <position position="1"/>
    </location>
</feature>
<proteinExistence type="predicted"/>
<protein>
    <submittedName>
        <fullName evidence="1">30133_t:CDS:1</fullName>
    </submittedName>
</protein>
<dbReference type="EMBL" id="CAJVQC010017205">
    <property type="protein sequence ID" value="CAG8683030.1"/>
    <property type="molecule type" value="Genomic_DNA"/>
</dbReference>
<name>A0ACA9P081_9GLOM</name>
<comment type="caution">
    <text evidence="1">The sequence shown here is derived from an EMBL/GenBank/DDBJ whole genome shotgun (WGS) entry which is preliminary data.</text>
</comment>
<gene>
    <name evidence="1" type="ORF">RPERSI_LOCUS9208</name>
</gene>
<dbReference type="Proteomes" id="UP000789920">
    <property type="component" value="Unassembled WGS sequence"/>
</dbReference>
<evidence type="ECO:0000313" key="1">
    <source>
        <dbReference type="EMBL" id="CAG8683030.1"/>
    </source>
</evidence>
<accession>A0ACA9P081</accession>
<organism evidence="1 2">
    <name type="scientific">Racocetra persica</name>
    <dbReference type="NCBI Taxonomy" id="160502"/>
    <lineage>
        <taxon>Eukaryota</taxon>
        <taxon>Fungi</taxon>
        <taxon>Fungi incertae sedis</taxon>
        <taxon>Mucoromycota</taxon>
        <taxon>Glomeromycotina</taxon>
        <taxon>Glomeromycetes</taxon>
        <taxon>Diversisporales</taxon>
        <taxon>Gigasporaceae</taxon>
        <taxon>Racocetra</taxon>
    </lineage>
</organism>
<keyword evidence="2" id="KW-1185">Reference proteome</keyword>
<reference evidence="1" key="1">
    <citation type="submission" date="2021-06" db="EMBL/GenBank/DDBJ databases">
        <authorList>
            <person name="Kallberg Y."/>
            <person name="Tangrot J."/>
            <person name="Rosling A."/>
        </authorList>
    </citation>
    <scope>NUCLEOTIDE SEQUENCE</scope>
    <source>
        <strain evidence="1">MA461A</strain>
    </source>
</reference>
<evidence type="ECO:0000313" key="2">
    <source>
        <dbReference type="Proteomes" id="UP000789920"/>
    </source>
</evidence>
<sequence length="41" mass="4265">STNDQSHLLSGASLEKIGDGGSSDRLRDAKNEPSFCSISPS</sequence>